<gene>
    <name evidence="5" type="ORF">DKK74_01370</name>
</gene>
<dbReference type="AlphaFoldDB" id="A0A318MRH9"/>
<evidence type="ECO:0000313" key="5">
    <source>
        <dbReference type="EMBL" id="PXY89537.1"/>
    </source>
</evidence>
<dbReference type="SUPFAM" id="SSF64288">
    <property type="entry name" value="Chorismate lyase-like"/>
    <property type="match status" value="1"/>
</dbReference>
<organism evidence="5 6">
    <name type="scientific">Bifidobacterium asteroides</name>
    <dbReference type="NCBI Taxonomy" id="1684"/>
    <lineage>
        <taxon>Bacteria</taxon>
        <taxon>Bacillati</taxon>
        <taxon>Actinomycetota</taxon>
        <taxon>Actinomycetes</taxon>
        <taxon>Bifidobacteriales</taxon>
        <taxon>Bifidobacteriaceae</taxon>
        <taxon>Bifidobacterium</taxon>
    </lineage>
</organism>
<dbReference type="PROSITE" id="PS50949">
    <property type="entry name" value="HTH_GNTR"/>
    <property type="match status" value="1"/>
</dbReference>
<dbReference type="SMART" id="SM00345">
    <property type="entry name" value="HTH_GNTR"/>
    <property type="match status" value="1"/>
</dbReference>
<dbReference type="Gene3D" id="1.10.10.10">
    <property type="entry name" value="Winged helix-like DNA-binding domain superfamily/Winged helix DNA-binding domain"/>
    <property type="match status" value="1"/>
</dbReference>
<keyword evidence="1" id="KW-0805">Transcription regulation</keyword>
<evidence type="ECO:0000256" key="2">
    <source>
        <dbReference type="ARBA" id="ARBA00023125"/>
    </source>
</evidence>
<evidence type="ECO:0000256" key="3">
    <source>
        <dbReference type="ARBA" id="ARBA00023163"/>
    </source>
</evidence>
<evidence type="ECO:0000256" key="1">
    <source>
        <dbReference type="ARBA" id="ARBA00023015"/>
    </source>
</evidence>
<dbReference type="GO" id="GO:0003700">
    <property type="term" value="F:DNA-binding transcription factor activity"/>
    <property type="evidence" value="ECO:0007669"/>
    <property type="project" value="InterPro"/>
</dbReference>
<dbReference type="SMART" id="SM00866">
    <property type="entry name" value="UTRA"/>
    <property type="match status" value="1"/>
</dbReference>
<protein>
    <submittedName>
        <fullName evidence="5">GntR family transcriptional regulator</fullName>
    </submittedName>
</protein>
<dbReference type="GO" id="GO:0003677">
    <property type="term" value="F:DNA binding"/>
    <property type="evidence" value="ECO:0007669"/>
    <property type="project" value="UniProtKB-KW"/>
</dbReference>
<dbReference type="RefSeq" id="WP_110412429.1">
    <property type="nucleotide sequence ID" value="NZ_QGLK01000001.1"/>
</dbReference>
<dbReference type="InterPro" id="IPR036388">
    <property type="entry name" value="WH-like_DNA-bd_sf"/>
</dbReference>
<dbReference type="GO" id="GO:0045892">
    <property type="term" value="P:negative regulation of DNA-templated transcription"/>
    <property type="evidence" value="ECO:0007669"/>
    <property type="project" value="TreeGrafter"/>
</dbReference>
<comment type="caution">
    <text evidence="5">The sequence shown here is derived from an EMBL/GenBank/DDBJ whole genome shotgun (WGS) entry which is preliminary data.</text>
</comment>
<dbReference type="EMBL" id="QGLK01000001">
    <property type="protein sequence ID" value="PXY89537.1"/>
    <property type="molecule type" value="Genomic_DNA"/>
</dbReference>
<reference evidence="5 6" key="1">
    <citation type="submission" date="2018-05" db="EMBL/GenBank/DDBJ databases">
        <title>Reference genomes for bee gut microbiota database.</title>
        <authorList>
            <person name="Ellegaard K.M."/>
        </authorList>
    </citation>
    <scope>NUCLEOTIDE SEQUENCE [LARGE SCALE GENOMIC DNA]</scope>
    <source>
        <strain evidence="5 6">ESL0199</strain>
    </source>
</reference>
<dbReference type="PANTHER" id="PTHR44846:SF1">
    <property type="entry name" value="MANNOSYL-D-GLYCERATE TRANSPORT_METABOLISM SYSTEM REPRESSOR MNGR-RELATED"/>
    <property type="match status" value="1"/>
</dbReference>
<accession>A0A318MRH9</accession>
<dbReference type="CDD" id="cd07377">
    <property type="entry name" value="WHTH_GntR"/>
    <property type="match status" value="1"/>
</dbReference>
<dbReference type="Pfam" id="PF07702">
    <property type="entry name" value="UTRA"/>
    <property type="match status" value="1"/>
</dbReference>
<dbReference type="Proteomes" id="UP000248128">
    <property type="component" value="Unassembled WGS sequence"/>
</dbReference>
<dbReference type="PRINTS" id="PR00035">
    <property type="entry name" value="HTHGNTR"/>
</dbReference>
<dbReference type="InterPro" id="IPR011663">
    <property type="entry name" value="UTRA"/>
</dbReference>
<keyword evidence="2" id="KW-0238">DNA-binding</keyword>
<dbReference type="PANTHER" id="PTHR44846">
    <property type="entry name" value="MANNOSYL-D-GLYCERATE TRANSPORT/METABOLISM SYSTEM REPRESSOR MNGR-RELATED"/>
    <property type="match status" value="1"/>
</dbReference>
<feature type="domain" description="HTH gntR-type" evidence="4">
    <location>
        <begin position="12"/>
        <end position="79"/>
    </location>
</feature>
<proteinExistence type="predicted"/>
<dbReference type="Gene3D" id="3.40.1410.10">
    <property type="entry name" value="Chorismate lyase-like"/>
    <property type="match status" value="1"/>
</dbReference>
<evidence type="ECO:0000313" key="6">
    <source>
        <dbReference type="Proteomes" id="UP000248128"/>
    </source>
</evidence>
<dbReference type="OrthoDB" id="8584262at2"/>
<name>A0A318MRH9_9BIFI</name>
<sequence>MTNEDLTSAEGRGKAQALRDYLDSLIKHSLPAHAKLPTERSLAAKYGINRATVRNALNQLELEGAIYRKQGSGTYVAEPRITKSIELTSFSDDMAARGLTPGCKVLITEVQEASSSLAFKLSLSPGAPVIHLRRLRTADNQPMCIEDVWIPQTLTPDLLKQNLEGSLYELLESKYHLSLTAARQIIDVSTLSRRQSELLGTAPHSPTLRVTRIVKDSMDRHIEYAVSLYRGDRYNFDFTVQKARGSRF</sequence>
<dbReference type="InterPro" id="IPR050679">
    <property type="entry name" value="Bact_HTH_transcr_reg"/>
</dbReference>
<dbReference type="SUPFAM" id="SSF46785">
    <property type="entry name" value="Winged helix' DNA-binding domain"/>
    <property type="match status" value="1"/>
</dbReference>
<evidence type="ECO:0000259" key="4">
    <source>
        <dbReference type="PROSITE" id="PS50949"/>
    </source>
</evidence>
<keyword evidence="3" id="KW-0804">Transcription</keyword>
<dbReference type="InterPro" id="IPR000524">
    <property type="entry name" value="Tscrpt_reg_HTH_GntR"/>
</dbReference>
<dbReference type="InterPro" id="IPR036390">
    <property type="entry name" value="WH_DNA-bd_sf"/>
</dbReference>
<dbReference type="InterPro" id="IPR028978">
    <property type="entry name" value="Chorismate_lyase_/UTRA_dom_sf"/>
</dbReference>
<dbReference type="Pfam" id="PF00392">
    <property type="entry name" value="GntR"/>
    <property type="match status" value="1"/>
</dbReference>